<dbReference type="SUPFAM" id="SSF109604">
    <property type="entry name" value="HD-domain/PDEase-like"/>
    <property type="match status" value="1"/>
</dbReference>
<reference evidence="4" key="1">
    <citation type="submission" date="2020-01" db="EMBL/GenBank/DDBJ databases">
        <authorList>
            <person name="Meier V. D."/>
            <person name="Meier V D."/>
        </authorList>
    </citation>
    <scope>NUCLEOTIDE SEQUENCE</scope>
    <source>
        <strain evidence="4">HLG_WM_MAG_12</strain>
    </source>
</reference>
<organism evidence="4">
    <name type="scientific">uncultured Campylobacterales bacterium</name>
    <dbReference type="NCBI Taxonomy" id="352960"/>
    <lineage>
        <taxon>Bacteria</taxon>
        <taxon>Pseudomonadati</taxon>
        <taxon>Campylobacterota</taxon>
        <taxon>Epsilonproteobacteria</taxon>
        <taxon>Campylobacterales</taxon>
        <taxon>environmental samples</taxon>
    </lineage>
</organism>
<dbReference type="InterPro" id="IPR007685">
    <property type="entry name" value="RelA_SpoT"/>
</dbReference>
<dbReference type="PANTHER" id="PTHR21262">
    <property type="entry name" value="GUANOSINE-3',5'-BIS DIPHOSPHATE 3'-PYROPHOSPHOHYDROLASE"/>
    <property type="match status" value="1"/>
</dbReference>
<dbReference type="Gene3D" id="1.10.3210.10">
    <property type="entry name" value="Hypothetical protein af1432"/>
    <property type="match status" value="1"/>
</dbReference>
<dbReference type="GO" id="GO:0016787">
    <property type="term" value="F:hydrolase activity"/>
    <property type="evidence" value="ECO:0007669"/>
    <property type="project" value="UniProtKB-KW"/>
</dbReference>
<evidence type="ECO:0000313" key="4">
    <source>
        <dbReference type="EMBL" id="CAA6803769.1"/>
    </source>
</evidence>
<comment type="similarity">
    <text evidence="1">Belongs to the RelA/SpoT family.</text>
</comment>
<dbReference type="SMART" id="SM00471">
    <property type="entry name" value="HDc"/>
    <property type="match status" value="1"/>
</dbReference>
<name>A0A6S6SFZ3_9BACT</name>
<proteinExistence type="inferred from homology"/>
<dbReference type="SMART" id="SM00954">
    <property type="entry name" value="RelA_SpoT"/>
    <property type="match status" value="1"/>
</dbReference>
<dbReference type="GO" id="GO:0005886">
    <property type="term" value="C:plasma membrane"/>
    <property type="evidence" value="ECO:0007669"/>
    <property type="project" value="TreeGrafter"/>
</dbReference>
<dbReference type="GO" id="GO:0015969">
    <property type="term" value="P:guanosine tetraphosphate metabolic process"/>
    <property type="evidence" value="ECO:0007669"/>
    <property type="project" value="InterPro"/>
</dbReference>
<dbReference type="PANTHER" id="PTHR21262:SF31">
    <property type="entry name" value="GTP PYROPHOSPHOKINASE"/>
    <property type="match status" value="1"/>
</dbReference>
<dbReference type="EMBL" id="CACVAW010000010">
    <property type="protein sequence ID" value="CAA6803769.1"/>
    <property type="molecule type" value="Genomic_DNA"/>
</dbReference>
<evidence type="ECO:0000259" key="2">
    <source>
        <dbReference type="SMART" id="SM00471"/>
    </source>
</evidence>
<dbReference type="InterPro" id="IPR043519">
    <property type="entry name" value="NT_sf"/>
</dbReference>
<feature type="domain" description="HD/PDEase" evidence="2">
    <location>
        <begin position="50"/>
        <end position="161"/>
    </location>
</feature>
<dbReference type="Pfam" id="PF13328">
    <property type="entry name" value="HD_4"/>
    <property type="match status" value="1"/>
</dbReference>
<keyword evidence="4" id="KW-0378">Hydrolase</keyword>
<dbReference type="Pfam" id="PF04607">
    <property type="entry name" value="RelA_SpoT"/>
    <property type="match status" value="1"/>
</dbReference>
<feature type="domain" description="RelA/SpoT" evidence="3">
    <location>
        <begin position="242"/>
        <end position="341"/>
    </location>
</feature>
<evidence type="ECO:0000259" key="3">
    <source>
        <dbReference type="SMART" id="SM00954"/>
    </source>
</evidence>
<evidence type="ECO:0000256" key="1">
    <source>
        <dbReference type="ARBA" id="ARBA00007476"/>
    </source>
</evidence>
<sequence length="622" mass="72216">MNKKMQTSQWEHYFNSLKTTLETNPNIDIDLIQKAFYFAGDAHSAQYRRSGEPYIMHPTAVAKIVAEQGLGIESIIAAFLHDTVEDTKVSLQDIIDTFGKDVAFLVDSLSHFDNTLKTTDKKDVQTLRKILFSMSKDFRTVYIKIADRLHNMSTLKHMPPEKQIKKAIETQKIYIGLAKNLNLWKWKTALENHCFKYLEPQRYKIFDEKINAANRHNEKIQNIIKTLKNSLTPSSLKSLTAHKYSTLEIANELKREDSFIDINNIYFIEILSSGKKAYENLSSLHSSFKSFDTRFKDYLSKPKENGYNAIHTTIFTDFGLIDIKIKNEDSFSNSQKYNEKQWVEKILLREKNLKDDSIFHNSIVGEVLSDSITVYSSHGEEINIPQNSTVLDFLLLLYGKRAFLVGNVYIQDKLVSLDYNPTHKDILEVLFTSTTSSVRLDWFSIVTSYEAKQILINELGGEQNFESLMKGYEEFKYWEKVFDISSLDYIYKYYEKYLQPEYDSFEKALIAIGNKTLTTKEFVSKLIPITIFSKSSENSHNFALKIKDIDSTYVEQILEIMSKLLKKNLPKHISDIHYVSYGENSIIIRYFFSDMNDLLSFLFEIKQIVSKNIKIKYTTSQG</sequence>
<dbReference type="AlphaFoldDB" id="A0A6S6SFZ3"/>
<dbReference type="InterPro" id="IPR012675">
    <property type="entry name" value="Beta-grasp_dom_sf"/>
</dbReference>
<dbReference type="InterPro" id="IPR003607">
    <property type="entry name" value="HD/PDEase_dom"/>
</dbReference>
<dbReference type="FunFam" id="1.10.3210.10:FF:000001">
    <property type="entry name" value="GTP pyrophosphokinase RelA"/>
    <property type="match status" value="1"/>
</dbReference>
<accession>A0A6S6SFZ3</accession>
<dbReference type="Gene3D" id="3.10.20.30">
    <property type="match status" value="1"/>
</dbReference>
<protein>
    <submittedName>
        <fullName evidence="4">Bifunctional (P)ppGpp synthetase/guanosine-3',5'-bis(Diphosphate) 3'-pyrophosphohydrolase</fullName>
    </submittedName>
</protein>
<dbReference type="SUPFAM" id="SSF81301">
    <property type="entry name" value="Nucleotidyltransferase"/>
    <property type="match status" value="1"/>
</dbReference>
<gene>
    <name evidence="4" type="ORF">HELGO_WM2702</name>
</gene>
<dbReference type="Gene3D" id="3.30.460.10">
    <property type="entry name" value="Beta Polymerase, domain 2"/>
    <property type="match status" value="1"/>
</dbReference>